<evidence type="ECO:0000256" key="1">
    <source>
        <dbReference type="SAM" id="Phobius"/>
    </source>
</evidence>
<feature type="transmembrane region" description="Helical" evidence="1">
    <location>
        <begin position="12"/>
        <end position="31"/>
    </location>
</feature>
<keyword evidence="1" id="KW-1133">Transmembrane helix</keyword>
<evidence type="ECO:0000313" key="3">
    <source>
        <dbReference type="Proteomes" id="UP000324222"/>
    </source>
</evidence>
<reference evidence="2 3" key="1">
    <citation type="submission" date="2019-05" db="EMBL/GenBank/DDBJ databases">
        <title>Another draft genome of Portunus trituberculatus and its Hox gene families provides insights of decapod evolution.</title>
        <authorList>
            <person name="Jeong J.-H."/>
            <person name="Song I."/>
            <person name="Kim S."/>
            <person name="Choi T."/>
            <person name="Kim D."/>
            <person name="Ryu S."/>
            <person name="Kim W."/>
        </authorList>
    </citation>
    <scope>NUCLEOTIDE SEQUENCE [LARGE SCALE GENOMIC DNA]</scope>
    <source>
        <tissue evidence="2">Muscle</tissue>
    </source>
</reference>
<dbReference type="Proteomes" id="UP000324222">
    <property type="component" value="Unassembled WGS sequence"/>
</dbReference>
<accession>A0A5B7HFT3</accession>
<protein>
    <submittedName>
        <fullName evidence="2">Uncharacterized protein</fullName>
    </submittedName>
</protein>
<organism evidence="2 3">
    <name type="scientific">Portunus trituberculatus</name>
    <name type="common">Swimming crab</name>
    <name type="synonym">Neptunus trituberculatus</name>
    <dbReference type="NCBI Taxonomy" id="210409"/>
    <lineage>
        <taxon>Eukaryota</taxon>
        <taxon>Metazoa</taxon>
        <taxon>Ecdysozoa</taxon>
        <taxon>Arthropoda</taxon>
        <taxon>Crustacea</taxon>
        <taxon>Multicrustacea</taxon>
        <taxon>Malacostraca</taxon>
        <taxon>Eumalacostraca</taxon>
        <taxon>Eucarida</taxon>
        <taxon>Decapoda</taxon>
        <taxon>Pleocyemata</taxon>
        <taxon>Brachyura</taxon>
        <taxon>Eubrachyura</taxon>
        <taxon>Portunoidea</taxon>
        <taxon>Portunidae</taxon>
        <taxon>Portuninae</taxon>
        <taxon>Portunus</taxon>
    </lineage>
</organism>
<name>A0A5B7HFT3_PORTR</name>
<comment type="caution">
    <text evidence="2">The sequence shown here is derived from an EMBL/GenBank/DDBJ whole genome shotgun (WGS) entry which is preliminary data.</text>
</comment>
<evidence type="ECO:0000313" key="2">
    <source>
        <dbReference type="EMBL" id="MPC69023.1"/>
    </source>
</evidence>
<keyword evidence="1" id="KW-0812">Transmembrane</keyword>
<sequence>MGNCWITLSLRFKFVHLSFTFLLLSYLFCLFRTRGRTLEFHCLGFLHQVQEINVRQNSCCVRDNLRRSDCVGAADVLENTLTYKNSVTRGQTDRLRQTDRQVLTSPPYLRSLSLVSSVSWNVLIRDSNQ</sequence>
<dbReference type="EMBL" id="VSRR010028758">
    <property type="protein sequence ID" value="MPC69023.1"/>
    <property type="molecule type" value="Genomic_DNA"/>
</dbReference>
<gene>
    <name evidence="2" type="ORF">E2C01_063236</name>
</gene>
<keyword evidence="3" id="KW-1185">Reference proteome</keyword>
<keyword evidence="1" id="KW-0472">Membrane</keyword>
<dbReference type="AlphaFoldDB" id="A0A5B7HFT3"/>
<proteinExistence type="predicted"/>